<dbReference type="PANTHER" id="PTHR43133">
    <property type="entry name" value="RNA POLYMERASE ECF-TYPE SIGMA FACTO"/>
    <property type="match status" value="1"/>
</dbReference>
<keyword evidence="4 6" id="KW-0238">DNA-binding</keyword>
<dbReference type="PANTHER" id="PTHR43133:SF46">
    <property type="entry name" value="RNA POLYMERASE SIGMA-70 FACTOR ECF SUBFAMILY"/>
    <property type="match status" value="1"/>
</dbReference>
<keyword evidence="16" id="KW-1185">Reference proteome</keyword>
<dbReference type="Proteomes" id="UP000286031">
    <property type="component" value="Unassembled WGS sequence"/>
</dbReference>
<dbReference type="EMBL" id="VWKB01000011">
    <property type="protein sequence ID" value="KAA4100506.1"/>
    <property type="molecule type" value="Genomic_DNA"/>
</dbReference>
<evidence type="ECO:0000313" key="15">
    <source>
        <dbReference type="Proteomes" id="UP000424805"/>
    </source>
</evidence>
<dbReference type="AlphaFoldDB" id="A0A139L0U8"/>
<dbReference type="Pfam" id="PF04542">
    <property type="entry name" value="Sigma70_r2"/>
    <property type="match status" value="1"/>
</dbReference>
<reference evidence="15 16" key="2">
    <citation type="journal article" date="2019" name="Nat. Med.">
        <title>A library of human gut bacterial isolates paired with longitudinal multiomics data enables mechanistic microbiome research.</title>
        <authorList>
            <person name="Poyet M."/>
            <person name="Groussin M."/>
            <person name="Gibbons S.M."/>
            <person name="Avila-Pacheco J."/>
            <person name="Jiang X."/>
            <person name="Kearney S.M."/>
            <person name="Perrotta A.R."/>
            <person name="Berdy B."/>
            <person name="Zhao S."/>
            <person name="Lieberman T.D."/>
            <person name="Swanson P.K."/>
            <person name="Smith M."/>
            <person name="Roesemann S."/>
            <person name="Alexander J.E."/>
            <person name="Rich S.A."/>
            <person name="Livny J."/>
            <person name="Vlamakis H."/>
            <person name="Clish C."/>
            <person name="Bullock K."/>
            <person name="Deik A."/>
            <person name="Scott J."/>
            <person name="Pierce K.A."/>
            <person name="Xavier R.J."/>
            <person name="Alm E.J."/>
        </authorList>
    </citation>
    <scope>NUCLEOTIDE SEQUENCE [LARGE SCALE GENOMIC DNA]</scope>
    <source>
        <strain evidence="9 16">BIOML-A134</strain>
        <strain evidence="11 15">BIOML-A15</strain>
        <strain evidence="10 17">BIOML-A41</strain>
    </source>
</reference>
<evidence type="ECO:0000256" key="2">
    <source>
        <dbReference type="ARBA" id="ARBA00023015"/>
    </source>
</evidence>
<dbReference type="InterPro" id="IPR000838">
    <property type="entry name" value="RNA_pol_sigma70_ECF_CS"/>
</dbReference>
<organism evidence="10 17">
    <name type="scientific">Bacteroides ovatus</name>
    <dbReference type="NCBI Taxonomy" id="28116"/>
    <lineage>
        <taxon>Bacteria</taxon>
        <taxon>Pseudomonadati</taxon>
        <taxon>Bacteroidota</taxon>
        <taxon>Bacteroidia</taxon>
        <taxon>Bacteroidales</taxon>
        <taxon>Bacteroidaceae</taxon>
        <taxon>Bacteroides</taxon>
    </lineage>
</organism>
<reference evidence="13 14" key="1">
    <citation type="submission" date="2018-08" db="EMBL/GenBank/DDBJ databases">
        <title>A genome reference for cultivated species of the human gut microbiota.</title>
        <authorList>
            <person name="Zou Y."/>
            <person name="Xue W."/>
            <person name="Luo G."/>
        </authorList>
    </citation>
    <scope>NUCLEOTIDE SEQUENCE [LARGE SCALE GENOMIC DNA]</scope>
    <source>
        <strain evidence="13 14">AF04-46</strain>
    </source>
</reference>
<evidence type="ECO:0000256" key="6">
    <source>
        <dbReference type="RuleBase" id="RU000716"/>
    </source>
</evidence>
<evidence type="ECO:0000313" key="9">
    <source>
        <dbReference type="EMBL" id="KAA4100506.1"/>
    </source>
</evidence>
<dbReference type="NCBIfam" id="TIGR02985">
    <property type="entry name" value="Sig70_bacteroi1"/>
    <property type="match status" value="1"/>
</dbReference>
<dbReference type="EMBL" id="JAQNZF010000066">
    <property type="protein sequence ID" value="MDC2745596.1"/>
    <property type="molecule type" value="Genomic_DNA"/>
</dbReference>
<proteinExistence type="inferred from homology"/>
<dbReference type="Proteomes" id="UP000478493">
    <property type="component" value="Unassembled WGS sequence"/>
</dbReference>
<evidence type="ECO:0000256" key="4">
    <source>
        <dbReference type="ARBA" id="ARBA00023125"/>
    </source>
</evidence>
<protein>
    <recommendedName>
        <fullName evidence="6">RNA polymerase sigma factor</fullName>
    </recommendedName>
</protein>
<reference evidence="12" key="3">
    <citation type="submission" date="2022-10" db="EMBL/GenBank/DDBJ databases">
        <title>Human gut microbiome strain richness.</title>
        <authorList>
            <person name="Chen-Liaw A."/>
        </authorList>
    </citation>
    <scope>NUCLEOTIDE SEQUENCE</scope>
    <source>
        <strain evidence="12">BSD2780120875st1_E1_BSD2780120875_150330</strain>
    </source>
</reference>
<dbReference type="InterPro" id="IPR013324">
    <property type="entry name" value="RNA_pol_sigma_r3/r4-like"/>
</dbReference>
<dbReference type="Pfam" id="PF08281">
    <property type="entry name" value="Sigma70_r4_2"/>
    <property type="match status" value="1"/>
</dbReference>
<dbReference type="InterPro" id="IPR036388">
    <property type="entry name" value="WH-like_DNA-bd_sf"/>
</dbReference>
<dbReference type="InterPro" id="IPR039425">
    <property type="entry name" value="RNA_pol_sigma-70-like"/>
</dbReference>
<feature type="domain" description="RNA polymerase sigma factor 70 region 4 type 2" evidence="8">
    <location>
        <begin position="122"/>
        <end position="171"/>
    </location>
</feature>
<evidence type="ECO:0000256" key="5">
    <source>
        <dbReference type="ARBA" id="ARBA00023163"/>
    </source>
</evidence>
<sequence>MDHFLEKIDTHTLSLLQQGDEKAFDTIFWKYNPRVFHFIHSLLYDKILAEDLTQNVFLKIWERHQDIKPEEGFEAYLFTIARNMVYKETEKRLLSERFLDSIKQTDADKHFEIDVDTDSLQEYIDELVEQLPSSRKKIYLMSKKQHLTNKEIAAQLSLSEKTVETQLYRALHFLRSKLANEIVALALFFLSSNFK</sequence>
<comment type="caution">
    <text evidence="10">The sequence shown here is derived from an EMBL/GenBank/DDBJ whole genome shotgun (WGS) entry which is preliminary data.</text>
</comment>
<dbReference type="EMBL" id="QSBI01000036">
    <property type="protein sequence ID" value="RGX06560.1"/>
    <property type="molecule type" value="Genomic_DNA"/>
</dbReference>
<keyword evidence="3 6" id="KW-0731">Sigma factor</keyword>
<dbReference type="GO" id="GO:0016987">
    <property type="term" value="F:sigma factor activity"/>
    <property type="evidence" value="ECO:0007669"/>
    <property type="project" value="UniProtKB-KW"/>
</dbReference>
<evidence type="ECO:0000313" key="11">
    <source>
        <dbReference type="EMBL" id="KAA4628291.1"/>
    </source>
</evidence>
<dbReference type="Proteomes" id="UP001219389">
    <property type="component" value="Unassembled WGS sequence"/>
</dbReference>
<dbReference type="EMBL" id="VWFP01000006">
    <property type="protein sequence ID" value="KAA4628291.1"/>
    <property type="molecule type" value="Genomic_DNA"/>
</dbReference>
<evidence type="ECO:0000313" key="10">
    <source>
        <dbReference type="EMBL" id="KAA4538306.1"/>
    </source>
</evidence>
<dbReference type="GO" id="GO:0003677">
    <property type="term" value="F:DNA binding"/>
    <property type="evidence" value="ECO:0007669"/>
    <property type="project" value="UniProtKB-KW"/>
</dbReference>
<evidence type="ECO:0000259" key="7">
    <source>
        <dbReference type="Pfam" id="PF04542"/>
    </source>
</evidence>
<dbReference type="SUPFAM" id="SSF88659">
    <property type="entry name" value="Sigma3 and sigma4 domains of RNA polymerase sigma factors"/>
    <property type="match status" value="1"/>
</dbReference>
<comment type="similarity">
    <text evidence="1 6">Belongs to the sigma-70 factor family. ECF subfamily.</text>
</comment>
<feature type="domain" description="RNA polymerase sigma-70 region 2" evidence="7">
    <location>
        <begin position="30"/>
        <end position="88"/>
    </location>
</feature>
<dbReference type="EMBL" id="VWGP01000005">
    <property type="protein sequence ID" value="KAA4538306.1"/>
    <property type="molecule type" value="Genomic_DNA"/>
</dbReference>
<dbReference type="GO" id="GO:0006352">
    <property type="term" value="P:DNA-templated transcription initiation"/>
    <property type="evidence" value="ECO:0007669"/>
    <property type="project" value="InterPro"/>
</dbReference>
<evidence type="ECO:0000313" key="13">
    <source>
        <dbReference type="EMBL" id="RGX06560.1"/>
    </source>
</evidence>
<evidence type="ECO:0000313" key="16">
    <source>
        <dbReference type="Proteomes" id="UP000473905"/>
    </source>
</evidence>
<dbReference type="Gene3D" id="1.10.1740.10">
    <property type="match status" value="1"/>
</dbReference>
<keyword evidence="5 6" id="KW-0804">Transcription</keyword>
<evidence type="ECO:0000259" key="8">
    <source>
        <dbReference type="Pfam" id="PF08281"/>
    </source>
</evidence>
<dbReference type="SUPFAM" id="SSF88946">
    <property type="entry name" value="Sigma2 domain of RNA polymerase sigma factors"/>
    <property type="match status" value="1"/>
</dbReference>
<name>A0A139L0U8_BACOV</name>
<dbReference type="InterPro" id="IPR007627">
    <property type="entry name" value="RNA_pol_sigma70_r2"/>
</dbReference>
<evidence type="ECO:0000313" key="14">
    <source>
        <dbReference type="Proteomes" id="UP000286031"/>
    </source>
</evidence>
<accession>A0A139L0U8</accession>
<dbReference type="PROSITE" id="PS01063">
    <property type="entry name" value="SIGMA70_ECF"/>
    <property type="match status" value="1"/>
</dbReference>
<dbReference type="Gene3D" id="1.10.10.10">
    <property type="entry name" value="Winged helix-like DNA-binding domain superfamily/Winged helix DNA-binding domain"/>
    <property type="match status" value="1"/>
</dbReference>
<dbReference type="Proteomes" id="UP000424805">
    <property type="component" value="Unassembled WGS sequence"/>
</dbReference>
<dbReference type="InterPro" id="IPR013325">
    <property type="entry name" value="RNA_pol_sigma_r2"/>
</dbReference>
<dbReference type="InterPro" id="IPR014327">
    <property type="entry name" value="RNA_pol_sigma70_bacteroid"/>
</dbReference>
<dbReference type="NCBIfam" id="TIGR02937">
    <property type="entry name" value="sigma70-ECF"/>
    <property type="match status" value="1"/>
</dbReference>
<dbReference type="Proteomes" id="UP000473905">
    <property type="component" value="Unassembled WGS sequence"/>
</dbReference>
<keyword evidence="2 6" id="KW-0805">Transcription regulation</keyword>
<dbReference type="InterPro" id="IPR014284">
    <property type="entry name" value="RNA_pol_sigma-70_dom"/>
</dbReference>
<evidence type="ECO:0000313" key="12">
    <source>
        <dbReference type="EMBL" id="MDC2745596.1"/>
    </source>
</evidence>
<dbReference type="RefSeq" id="WP_004326269.1">
    <property type="nucleotide sequence ID" value="NZ_CAKJYS010000001.1"/>
</dbReference>
<evidence type="ECO:0000256" key="3">
    <source>
        <dbReference type="ARBA" id="ARBA00023082"/>
    </source>
</evidence>
<dbReference type="InterPro" id="IPR013249">
    <property type="entry name" value="RNA_pol_sigma70_r4_t2"/>
</dbReference>
<evidence type="ECO:0000313" key="17">
    <source>
        <dbReference type="Proteomes" id="UP000478493"/>
    </source>
</evidence>
<gene>
    <name evidence="13" type="ORF">DWV35_21490</name>
    <name evidence="10" type="ORF">F3B85_08685</name>
    <name evidence="11" type="ORF">F3B90_07430</name>
    <name evidence="9" type="ORF">F3D66_09790</name>
    <name evidence="12" type="ORF">PO382_25720</name>
</gene>
<evidence type="ECO:0000256" key="1">
    <source>
        <dbReference type="ARBA" id="ARBA00010641"/>
    </source>
</evidence>